<dbReference type="InParanoid" id="G1KWW8"/>
<reference evidence="3" key="3">
    <citation type="submission" date="2025-09" db="UniProtKB">
        <authorList>
            <consortium name="Ensembl"/>
        </authorList>
    </citation>
    <scope>IDENTIFICATION</scope>
</reference>
<reference evidence="3" key="2">
    <citation type="submission" date="2025-08" db="UniProtKB">
        <authorList>
            <consortium name="Ensembl"/>
        </authorList>
    </citation>
    <scope>IDENTIFICATION</scope>
</reference>
<accession>G1KWW8</accession>
<dbReference type="GO" id="GO:0005635">
    <property type="term" value="C:nuclear envelope"/>
    <property type="evidence" value="ECO:0007669"/>
    <property type="project" value="InterPro"/>
</dbReference>
<dbReference type="Pfam" id="PF03020">
    <property type="entry name" value="LEM"/>
    <property type="match status" value="3"/>
</dbReference>
<reference evidence="3 4" key="1">
    <citation type="submission" date="2009-12" db="EMBL/GenBank/DDBJ databases">
        <title>The Genome Sequence of Anolis carolinensis (Green Anole Lizard).</title>
        <authorList>
            <consortium name="The Genome Sequencing Platform"/>
            <person name="Di Palma F."/>
            <person name="Alfoldi J."/>
            <person name="Heiman D."/>
            <person name="Young S."/>
            <person name="Grabherr M."/>
            <person name="Johnson J."/>
            <person name="Lander E.S."/>
            <person name="Lindblad-Toh K."/>
        </authorList>
    </citation>
    <scope>NUCLEOTIDE SEQUENCE [LARGE SCALE GENOMIC DNA]</scope>
    <source>
        <strain evidence="3 4">JBL SC #1</strain>
    </source>
</reference>
<dbReference type="FunFam" id="1.10.720.40:FF:000001">
    <property type="entry name" value="LEM domain containing 2, isoform CRA_a"/>
    <property type="match status" value="3"/>
</dbReference>
<dbReference type="PANTHER" id="PTHR15171">
    <property type="entry name" value="EMERIN"/>
    <property type="match status" value="1"/>
</dbReference>
<feature type="domain" description="LEM" evidence="2">
    <location>
        <begin position="2"/>
        <end position="46"/>
    </location>
</feature>
<evidence type="ECO:0000313" key="4">
    <source>
        <dbReference type="Proteomes" id="UP000001646"/>
    </source>
</evidence>
<dbReference type="InterPro" id="IPR034989">
    <property type="entry name" value="LEM_emerin"/>
</dbReference>
<dbReference type="InterPro" id="IPR011015">
    <property type="entry name" value="LEM/LEM-like_dom_sf"/>
</dbReference>
<sequence>MDKNYGCLTDDDFFARLKQYGLPHGPIVGTTRKLYEKKLYEYERRLGQQQPLSGSPTICTSSIVDKSKLQMTNDEIFALLKKYGLKHGPVVASTRKLYEKKIQEYENKLKQQGFGVGAPTARLCQRNSSVKDIYPMSTHISTYTYSSPIETITSEAYRNSGTTENHSSQQTGPIQVKTRRSKSLIPKSTDGSQNPLRGLMEMTDLLIEEAEMQASSRKLSAPAVRSHYPQWARHLASDSPPPHQQKHPEHQTLDLGKRMAQTAVQGFHSGKPCLSETLQPGRSMEEYKGLTDNELIARLKKYNISHGPLVGTTRKLYEKKVYEYEKERKPLSSYRESGSYTEPSSTSESYVRETFVSPRSRETLSYGREALGSGRVYVRENYDSPRTEEYYSYRNEGRCLYGESLTEGRWVVLDKGP</sequence>
<dbReference type="InterPro" id="IPR003887">
    <property type="entry name" value="LEM_dom"/>
</dbReference>
<feature type="compositionally biased region" description="Polar residues" evidence="1">
    <location>
        <begin position="159"/>
        <end position="173"/>
    </location>
</feature>
<dbReference type="Ensembl" id="ENSACAT00000023061.3">
    <property type="protein sequence ID" value="ENSACAP00000019655.2"/>
    <property type="gene ID" value="ENSACAG00000024462.3"/>
</dbReference>
<evidence type="ECO:0000313" key="3">
    <source>
        <dbReference type="Ensembl" id="ENSACAP00000019655.2"/>
    </source>
</evidence>
<protein>
    <recommendedName>
        <fullName evidence="2">LEM domain-containing protein</fullName>
    </recommendedName>
</protein>
<dbReference type="eggNOG" id="ENOG502S5SJ">
    <property type="taxonomic scope" value="Eukaryota"/>
</dbReference>
<dbReference type="GeneTree" id="ENSGT00390000002034"/>
<dbReference type="Gene3D" id="1.10.720.40">
    <property type="match status" value="3"/>
</dbReference>
<dbReference type="SUPFAM" id="SSF63451">
    <property type="entry name" value="LEM domain"/>
    <property type="match status" value="3"/>
</dbReference>
<name>G1KWW8_ANOCA</name>
<dbReference type="STRING" id="28377.ENSACAP00000019655"/>
<feature type="region of interest" description="Disordered" evidence="1">
    <location>
        <begin position="159"/>
        <end position="196"/>
    </location>
</feature>
<dbReference type="Proteomes" id="UP000001646">
    <property type="component" value="Chromosome 2"/>
</dbReference>
<dbReference type="Bgee" id="ENSACAG00000024462">
    <property type="expression patterns" value="Expressed in adrenal gland and 11 other cell types or tissues"/>
</dbReference>
<evidence type="ECO:0000256" key="1">
    <source>
        <dbReference type="SAM" id="MobiDB-lite"/>
    </source>
</evidence>
<feature type="domain" description="LEM" evidence="2">
    <location>
        <begin position="284"/>
        <end position="328"/>
    </location>
</feature>
<dbReference type="PANTHER" id="PTHR15171:SF2">
    <property type="entry name" value="EMERIN"/>
    <property type="match status" value="1"/>
</dbReference>
<dbReference type="InterPro" id="IPR035004">
    <property type="entry name" value="Emerin"/>
</dbReference>
<organism evidence="3 4">
    <name type="scientific">Anolis carolinensis</name>
    <name type="common">Green anole</name>
    <name type="synonym">American chameleon</name>
    <dbReference type="NCBI Taxonomy" id="28377"/>
    <lineage>
        <taxon>Eukaryota</taxon>
        <taxon>Metazoa</taxon>
        <taxon>Chordata</taxon>
        <taxon>Craniata</taxon>
        <taxon>Vertebrata</taxon>
        <taxon>Euteleostomi</taxon>
        <taxon>Lepidosauria</taxon>
        <taxon>Squamata</taxon>
        <taxon>Bifurcata</taxon>
        <taxon>Unidentata</taxon>
        <taxon>Episquamata</taxon>
        <taxon>Toxicofera</taxon>
        <taxon>Iguania</taxon>
        <taxon>Dactyloidae</taxon>
        <taxon>Anolis</taxon>
    </lineage>
</organism>
<feature type="domain" description="LEM" evidence="2">
    <location>
        <begin position="65"/>
        <end position="109"/>
    </location>
</feature>
<proteinExistence type="predicted"/>
<dbReference type="HOGENOM" id="CLU_095531_0_0_1"/>
<dbReference type="AlphaFoldDB" id="G1KWW8"/>
<dbReference type="CDD" id="cd12939">
    <property type="entry name" value="LEM_emerin"/>
    <property type="match status" value="1"/>
</dbReference>
<dbReference type="PROSITE" id="PS50954">
    <property type="entry name" value="LEM"/>
    <property type="match status" value="3"/>
</dbReference>
<keyword evidence="4" id="KW-1185">Reference proteome</keyword>
<dbReference type="SMART" id="SM00540">
    <property type="entry name" value="LEM"/>
    <property type="match status" value="3"/>
</dbReference>
<evidence type="ECO:0000259" key="2">
    <source>
        <dbReference type="PROSITE" id="PS50954"/>
    </source>
</evidence>